<comment type="caution">
    <text evidence="1">The sequence shown here is derived from an EMBL/GenBank/DDBJ whole genome shotgun (WGS) entry which is preliminary data.</text>
</comment>
<accession>A0ABU7FY47</accession>
<dbReference type="Proteomes" id="UP001333996">
    <property type="component" value="Unassembled WGS sequence"/>
</dbReference>
<protein>
    <submittedName>
        <fullName evidence="1">Uncharacterized protein</fullName>
    </submittedName>
</protein>
<feature type="non-terminal residue" evidence="1">
    <location>
        <position position="1"/>
    </location>
</feature>
<keyword evidence="2" id="KW-1185">Reference proteome</keyword>
<name>A0ABU7FY47_9ACTN</name>
<evidence type="ECO:0000313" key="2">
    <source>
        <dbReference type="Proteomes" id="UP001333996"/>
    </source>
</evidence>
<evidence type="ECO:0000313" key="1">
    <source>
        <dbReference type="EMBL" id="MED7829002.1"/>
    </source>
</evidence>
<gene>
    <name evidence="1" type="ORF">VXC91_46120</name>
</gene>
<organism evidence="1 2">
    <name type="scientific">Streptomyces chiangmaiensis</name>
    <dbReference type="NCBI Taxonomy" id="766497"/>
    <lineage>
        <taxon>Bacteria</taxon>
        <taxon>Bacillati</taxon>
        <taxon>Actinomycetota</taxon>
        <taxon>Actinomycetes</taxon>
        <taxon>Kitasatosporales</taxon>
        <taxon>Streptomycetaceae</taxon>
        <taxon>Streptomyces</taxon>
    </lineage>
</organism>
<proteinExistence type="predicted"/>
<sequence>TGAKVSAAFDDPTLVAYGGLEPLMRLAERCCLPALVGERLRLPASKDGVGAFPASKGMALIAGMAGGADSIDDMDRLRHGAMARLFAGELIEACLTGNPA</sequence>
<reference evidence="1" key="1">
    <citation type="submission" date="2024-01" db="EMBL/GenBank/DDBJ databases">
        <title>First draft genome sequence data of TA4-1, the type strain of Gram-positive actinobacterium Streptomyces chiangmaiensis.</title>
        <authorList>
            <person name="Yasawong M."/>
            <person name="Nantapong N."/>
        </authorList>
    </citation>
    <scope>NUCLEOTIDE SEQUENCE</scope>
    <source>
        <strain evidence="1">TA4-1</strain>
    </source>
</reference>
<dbReference type="EMBL" id="JAYWVC010000638">
    <property type="protein sequence ID" value="MED7829002.1"/>
    <property type="molecule type" value="Genomic_DNA"/>
</dbReference>